<comment type="caution">
    <text evidence="9">The sequence shown here is derived from an EMBL/GenBank/DDBJ whole genome shotgun (WGS) entry which is preliminary data.</text>
</comment>
<sequence>MSMPAEHQSDDQVENRDNQFIEICLQQKLLDTKTAGMLQSSATEQGSWIGQTAVRHGVLSPADIDIVESLLHPKNVVPGYEILSVVGRGGMGVVYVARQIDLDRIVALKTILVGSATHPTNAARFEREAKALARLQHPNIVQALNFGKHEGRYFFAMEFVKGRTCEEAVTRETVLAPAKVWMIVRQVASGLLHARHHDLIHRDIKPANLILLPPPEGSVMASDMEVVKIADFGLAVFANDHADEMKLTTADKIIGSPAYMSPEQFSHEAVDFRSDVYALGATAWHLLFGAPPLRAKSLAALSVLKSKPLVVDRSSLPVQIPEDQMRLLLRMMAPKRDKRPGSYEELLQQIDRLSDIDSGASSHSPVALGKSADLLPPDDSTSDALTQTMEMPHTEMSVASARDNSTGSHSKGWIAIASLAVIILLGGFAFVSNAKPMRGPRVYTRVLRSTPLFDGITLGGWSTDGTMIGAWNTVVAPDSSNAIASTSKRTAITRRISQTGPHRISLFLWPQSGSGVVDIDFALDSVNANDVRGCLRFTDNEILLGHKRSDFGTFDKFVQLAAPEAMHDRFVVVDIEYQKADWYVFLEEKLVGTLRIDEVGQGDAIRLVTPGGTDVRAQPPLVYFSDLWLSELAEQ</sequence>
<dbReference type="Pfam" id="PF00069">
    <property type="entry name" value="Pkinase"/>
    <property type="match status" value="1"/>
</dbReference>
<feature type="region of interest" description="Disordered" evidence="6">
    <location>
        <begin position="361"/>
        <end position="385"/>
    </location>
</feature>
<evidence type="ECO:0000313" key="9">
    <source>
        <dbReference type="EMBL" id="TWT76264.1"/>
    </source>
</evidence>
<evidence type="ECO:0000313" key="10">
    <source>
        <dbReference type="Proteomes" id="UP000315010"/>
    </source>
</evidence>
<evidence type="ECO:0000256" key="6">
    <source>
        <dbReference type="SAM" id="MobiDB-lite"/>
    </source>
</evidence>
<dbReference type="PROSITE" id="PS00107">
    <property type="entry name" value="PROTEIN_KINASE_ATP"/>
    <property type="match status" value="1"/>
</dbReference>
<dbReference type="InterPro" id="IPR008271">
    <property type="entry name" value="Ser/Thr_kinase_AS"/>
</dbReference>
<dbReference type="PROSITE" id="PS50011">
    <property type="entry name" value="PROTEIN_KINASE_DOM"/>
    <property type="match status" value="1"/>
</dbReference>
<evidence type="ECO:0000256" key="4">
    <source>
        <dbReference type="ARBA" id="ARBA00022840"/>
    </source>
</evidence>
<keyword evidence="3 9" id="KW-0418">Kinase</keyword>
<dbReference type="InterPro" id="IPR000719">
    <property type="entry name" value="Prot_kinase_dom"/>
</dbReference>
<dbReference type="Gene3D" id="1.10.510.10">
    <property type="entry name" value="Transferase(Phosphotransferase) domain 1"/>
    <property type="match status" value="1"/>
</dbReference>
<keyword evidence="7" id="KW-1133">Transmembrane helix</keyword>
<keyword evidence="2 5" id="KW-0547">Nucleotide-binding</keyword>
<dbReference type="OrthoDB" id="240423at2"/>
<feature type="transmembrane region" description="Helical" evidence="7">
    <location>
        <begin position="412"/>
        <end position="431"/>
    </location>
</feature>
<evidence type="ECO:0000256" key="5">
    <source>
        <dbReference type="PROSITE-ProRule" id="PRU10141"/>
    </source>
</evidence>
<dbReference type="AlphaFoldDB" id="A0A5C5YMV9"/>
<dbReference type="PROSITE" id="PS00108">
    <property type="entry name" value="PROTEIN_KINASE_ST"/>
    <property type="match status" value="1"/>
</dbReference>
<dbReference type="SUPFAM" id="SSF56112">
    <property type="entry name" value="Protein kinase-like (PK-like)"/>
    <property type="match status" value="1"/>
</dbReference>
<keyword evidence="10" id="KW-1185">Reference proteome</keyword>
<dbReference type="GO" id="GO:0004674">
    <property type="term" value="F:protein serine/threonine kinase activity"/>
    <property type="evidence" value="ECO:0007669"/>
    <property type="project" value="UniProtKB-EC"/>
</dbReference>
<dbReference type="PANTHER" id="PTHR43289:SF6">
    <property type="entry name" value="SERINE_THREONINE-PROTEIN KINASE NEKL-3"/>
    <property type="match status" value="1"/>
</dbReference>
<keyword evidence="7" id="KW-0812">Transmembrane</keyword>
<gene>
    <name evidence="9" type="primary">prkC_13</name>
    <name evidence="9" type="ORF">CA13_67560</name>
</gene>
<organism evidence="9 10">
    <name type="scientific">Novipirellula herctigrandis</name>
    <dbReference type="NCBI Taxonomy" id="2527986"/>
    <lineage>
        <taxon>Bacteria</taxon>
        <taxon>Pseudomonadati</taxon>
        <taxon>Planctomycetota</taxon>
        <taxon>Planctomycetia</taxon>
        <taxon>Pirellulales</taxon>
        <taxon>Pirellulaceae</taxon>
        <taxon>Novipirellula</taxon>
    </lineage>
</organism>
<reference evidence="9 10" key="1">
    <citation type="submission" date="2019-02" db="EMBL/GenBank/DDBJ databases">
        <title>Deep-cultivation of Planctomycetes and their phenomic and genomic characterization uncovers novel biology.</title>
        <authorList>
            <person name="Wiegand S."/>
            <person name="Jogler M."/>
            <person name="Boedeker C."/>
            <person name="Pinto D."/>
            <person name="Vollmers J."/>
            <person name="Rivas-Marin E."/>
            <person name="Kohn T."/>
            <person name="Peeters S.H."/>
            <person name="Heuer A."/>
            <person name="Rast P."/>
            <person name="Oberbeckmann S."/>
            <person name="Bunk B."/>
            <person name="Jeske O."/>
            <person name="Meyerdierks A."/>
            <person name="Storesund J.E."/>
            <person name="Kallscheuer N."/>
            <person name="Luecker S."/>
            <person name="Lage O.M."/>
            <person name="Pohl T."/>
            <person name="Merkel B.J."/>
            <person name="Hornburger P."/>
            <person name="Mueller R.-W."/>
            <person name="Bruemmer F."/>
            <person name="Labrenz M."/>
            <person name="Spormann A.M."/>
            <person name="Op Den Camp H."/>
            <person name="Overmann J."/>
            <person name="Amann R."/>
            <person name="Jetten M.S.M."/>
            <person name="Mascher T."/>
            <person name="Medema M.H."/>
            <person name="Devos D.P."/>
            <person name="Kaster A.-K."/>
            <person name="Ovreas L."/>
            <person name="Rohde M."/>
            <person name="Galperin M.Y."/>
            <person name="Jogler C."/>
        </authorList>
    </citation>
    <scope>NUCLEOTIDE SEQUENCE [LARGE SCALE GENOMIC DNA]</scope>
    <source>
        <strain evidence="9 10">CA13</strain>
    </source>
</reference>
<dbReference type="PANTHER" id="PTHR43289">
    <property type="entry name" value="MITOGEN-ACTIVATED PROTEIN KINASE KINASE KINASE 20-RELATED"/>
    <property type="match status" value="1"/>
</dbReference>
<evidence type="ECO:0000256" key="7">
    <source>
        <dbReference type="SAM" id="Phobius"/>
    </source>
</evidence>
<evidence type="ECO:0000256" key="2">
    <source>
        <dbReference type="ARBA" id="ARBA00022741"/>
    </source>
</evidence>
<evidence type="ECO:0000256" key="1">
    <source>
        <dbReference type="ARBA" id="ARBA00022679"/>
    </source>
</evidence>
<keyword evidence="4 5" id="KW-0067">ATP-binding</keyword>
<feature type="domain" description="Protein kinase" evidence="8">
    <location>
        <begin position="80"/>
        <end position="353"/>
    </location>
</feature>
<dbReference type="GO" id="GO:0005524">
    <property type="term" value="F:ATP binding"/>
    <property type="evidence" value="ECO:0007669"/>
    <property type="project" value="UniProtKB-UniRule"/>
</dbReference>
<feature type="binding site" evidence="5">
    <location>
        <position position="109"/>
    </location>
    <ligand>
        <name>ATP</name>
        <dbReference type="ChEBI" id="CHEBI:30616"/>
    </ligand>
</feature>
<dbReference type="SMART" id="SM00220">
    <property type="entry name" value="S_TKc"/>
    <property type="match status" value="1"/>
</dbReference>
<dbReference type="EMBL" id="SJPJ01000002">
    <property type="protein sequence ID" value="TWT76264.1"/>
    <property type="molecule type" value="Genomic_DNA"/>
</dbReference>
<dbReference type="EC" id="2.7.11.1" evidence="9"/>
<evidence type="ECO:0000256" key="3">
    <source>
        <dbReference type="ARBA" id="ARBA00022777"/>
    </source>
</evidence>
<dbReference type="InterPro" id="IPR017441">
    <property type="entry name" value="Protein_kinase_ATP_BS"/>
</dbReference>
<proteinExistence type="predicted"/>
<protein>
    <submittedName>
        <fullName evidence="9">Serine/threonine-protein kinase PrkC</fullName>
        <ecNumber evidence="9">2.7.11.1</ecNumber>
    </submittedName>
</protein>
<name>A0A5C5YMV9_9BACT</name>
<evidence type="ECO:0000259" key="8">
    <source>
        <dbReference type="PROSITE" id="PS50011"/>
    </source>
</evidence>
<accession>A0A5C5YMV9</accession>
<dbReference type="Proteomes" id="UP000315010">
    <property type="component" value="Unassembled WGS sequence"/>
</dbReference>
<dbReference type="CDD" id="cd14014">
    <property type="entry name" value="STKc_PknB_like"/>
    <property type="match status" value="1"/>
</dbReference>
<keyword evidence="7" id="KW-0472">Membrane</keyword>
<dbReference type="Gene3D" id="3.30.200.20">
    <property type="entry name" value="Phosphorylase Kinase, domain 1"/>
    <property type="match status" value="1"/>
</dbReference>
<keyword evidence="1 9" id="KW-0808">Transferase</keyword>
<dbReference type="InterPro" id="IPR011009">
    <property type="entry name" value="Kinase-like_dom_sf"/>
</dbReference>